<comment type="similarity">
    <text evidence="1">Belongs to the peptidase S33 family.</text>
</comment>
<evidence type="ECO:0000259" key="5">
    <source>
        <dbReference type="Pfam" id="PF08386"/>
    </source>
</evidence>
<dbReference type="Pfam" id="PF08386">
    <property type="entry name" value="Abhydrolase_4"/>
    <property type="match status" value="1"/>
</dbReference>
<proteinExistence type="inferred from homology"/>
<reference evidence="6 7" key="1">
    <citation type="submission" date="2018-06" db="EMBL/GenBank/DDBJ databases">
        <title>Complete Genomes of Monosporascus.</title>
        <authorList>
            <person name="Robinson A.J."/>
            <person name="Natvig D.O."/>
        </authorList>
    </citation>
    <scope>NUCLEOTIDE SEQUENCE [LARGE SCALE GENOMIC DNA]</scope>
    <source>
        <strain evidence="6 7">CBS 110550</strain>
    </source>
</reference>
<dbReference type="OrthoDB" id="425534at2759"/>
<evidence type="ECO:0000313" key="6">
    <source>
        <dbReference type="EMBL" id="RYP05153.1"/>
    </source>
</evidence>
<dbReference type="PANTHER" id="PTHR43248">
    <property type="entry name" value="2-SUCCINYL-6-HYDROXY-2,4-CYCLOHEXADIENE-1-CARBOXYLATE SYNTHASE"/>
    <property type="match status" value="1"/>
</dbReference>
<sequence>MSGSDLQLRVLNNPDPERAWSGLYDPDPSHWSWGNKATLEDETSESQDPYHGRGIYMCGYLNVLLDYTNESESRTVRLAVTKFQVSGLGHARDASDVTAGRTPGSKSRRTIVIEPGGPGGSGTSFAWRQAEAITEKLSDGEFDVLGWDPRGVNASLPAASCYPYNADRDRWSLLTHQYLEVSGSPRAQLALADAMNKAVFQACWERLGDIGRFVSTAFVAHDLEQTRTALGEDELTGYLVSYGTGIGQTYANMYPGSVGRMILDGTEYSVSVDELKIRMKSLLESLIEQPIPGYTESSGPSLITYSAIVDIIYASLYNAESWPRLAQILYDLELGNSTLAAAIFEEQAWEYDPTLPARPLSKAWLDELTPLVICADAYDAPQPDGLDWWLSLWTSMTTKSWVAGNSRFLAVLPCRHFNTYWPKPAEVYRGDLNHTLKHPVLLIAETYDSATPLRNGRRLLYEMGPNARLIVHHGYGHSSRDRSNCTDSIVKAFILHGTLPEVAETDCYANEKPYLYGLKARHAALLEFPVKDADQRTPWIHV</sequence>
<dbReference type="Pfam" id="PF00561">
    <property type="entry name" value="Abhydrolase_1"/>
    <property type="match status" value="1"/>
</dbReference>
<gene>
    <name evidence="6" type="ORF">DL764_004007</name>
</gene>
<dbReference type="Gene3D" id="3.40.50.1820">
    <property type="entry name" value="alpha/beta hydrolase"/>
    <property type="match status" value="1"/>
</dbReference>
<evidence type="ECO:0000313" key="7">
    <source>
        <dbReference type="Proteomes" id="UP000293360"/>
    </source>
</evidence>
<dbReference type="STRING" id="155417.A0A4Q4TIT4"/>
<dbReference type="AlphaFoldDB" id="A0A4Q4TIT4"/>
<dbReference type="Proteomes" id="UP000293360">
    <property type="component" value="Unassembled WGS sequence"/>
</dbReference>
<comment type="caution">
    <text evidence="6">The sequence shown here is derived from an EMBL/GenBank/DDBJ whole genome shotgun (WGS) entry which is preliminary data.</text>
</comment>
<evidence type="ECO:0000256" key="2">
    <source>
        <dbReference type="ARBA" id="ARBA00022801"/>
    </source>
</evidence>
<accession>A0A4Q4TIT4</accession>
<feature type="region of interest" description="Disordered" evidence="3">
    <location>
        <begin position="91"/>
        <end position="115"/>
    </location>
</feature>
<dbReference type="EMBL" id="QJNU01000179">
    <property type="protein sequence ID" value="RYP05153.1"/>
    <property type="molecule type" value="Genomic_DNA"/>
</dbReference>
<feature type="domain" description="AB hydrolase-1" evidence="4">
    <location>
        <begin position="110"/>
        <end position="278"/>
    </location>
</feature>
<dbReference type="InterPro" id="IPR000073">
    <property type="entry name" value="AB_hydrolase_1"/>
</dbReference>
<dbReference type="InterPro" id="IPR051601">
    <property type="entry name" value="Serine_prot/Carboxylest_S33"/>
</dbReference>
<keyword evidence="2" id="KW-0378">Hydrolase</keyword>
<evidence type="ECO:0000259" key="4">
    <source>
        <dbReference type="Pfam" id="PF00561"/>
    </source>
</evidence>
<dbReference type="InterPro" id="IPR029058">
    <property type="entry name" value="AB_hydrolase_fold"/>
</dbReference>
<evidence type="ECO:0000256" key="1">
    <source>
        <dbReference type="ARBA" id="ARBA00010088"/>
    </source>
</evidence>
<evidence type="ECO:0000256" key="3">
    <source>
        <dbReference type="SAM" id="MobiDB-lite"/>
    </source>
</evidence>
<keyword evidence="7" id="KW-1185">Reference proteome</keyword>
<dbReference type="InterPro" id="IPR013595">
    <property type="entry name" value="Pept_S33_TAP-like_C"/>
</dbReference>
<dbReference type="SUPFAM" id="SSF53474">
    <property type="entry name" value="alpha/beta-Hydrolases"/>
    <property type="match status" value="1"/>
</dbReference>
<name>A0A4Q4TIT4_9PEZI</name>
<dbReference type="GO" id="GO:0016787">
    <property type="term" value="F:hydrolase activity"/>
    <property type="evidence" value="ECO:0007669"/>
    <property type="project" value="UniProtKB-KW"/>
</dbReference>
<dbReference type="PANTHER" id="PTHR43248:SF25">
    <property type="entry name" value="AB HYDROLASE-1 DOMAIN-CONTAINING PROTEIN-RELATED"/>
    <property type="match status" value="1"/>
</dbReference>
<protein>
    <submittedName>
        <fullName evidence="6">Uncharacterized protein</fullName>
    </submittedName>
</protein>
<feature type="domain" description="Peptidase S33 tripeptidyl aminopeptidase-like C-terminal" evidence="5">
    <location>
        <begin position="420"/>
        <end position="507"/>
    </location>
</feature>
<organism evidence="6 7">
    <name type="scientific">Monosporascus ibericus</name>
    <dbReference type="NCBI Taxonomy" id="155417"/>
    <lineage>
        <taxon>Eukaryota</taxon>
        <taxon>Fungi</taxon>
        <taxon>Dikarya</taxon>
        <taxon>Ascomycota</taxon>
        <taxon>Pezizomycotina</taxon>
        <taxon>Sordariomycetes</taxon>
        <taxon>Xylariomycetidae</taxon>
        <taxon>Xylariales</taxon>
        <taxon>Xylariales incertae sedis</taxon>
        <taxon>Monosporascus</taxon>
    </lineage>
</organism>